<gene>
    <name evidence="3" type="ORF">CF394_06975</name>
</gene>
<evidence type="ECO:0000256" key="2">
    <source>
        <dbReference type="SAM" id="MobiDB-lite"/>
    </source>
</evidence>
<dbReference type="OrthoDB" id="2679443at2"/>
<accession>A0A264W4J1</accession>
<dbReference type="AlphaFoldDB" id="A0A264W4J1"/>
<sequence length="538" mass="64207">MDSAYLHNSVFNIELKRRELEQQNLTRPEVKRWFEDNYRVFSKKSAFTCICCNKPVNMNLTKDEGRPFYFRHNDESECSYSENTTTYDKHVSKHEVKSKKVIGLTIFKEILEGELKPYDVEIERGYHYKKKLSFIPDFIIKFPNSDERWAIDYFTAIDQGLTSGSYARHLSKRMKTYKEEGFKPFSFVDYSWLSFLEETNKGTLLTAETYVTSKTDEDSLWDKFLEGNLQGDLLDFFMKDTGATINKFNTRNIAYVDVFNRLCTIFRFVPISQHDRNITFYKLSSSEVPLARALSVNTDQNHFVLSKENEDERRNGFLKELTERKQQFEIEQQRLREEQERIRAEEERIKQEEEKQRARLRARELEWQKQRQKAKELEDEEVEREMQERMRRADLRPIEVHPDAWDQRYERPNRYGNYTYQQSPPESSYTKTEDPADKKKKEKVRDILLSQPIKGELYIDGDKRSWRIVLLKWINENQTGDSLVVSLEKVIGHMKSSGISFNQKNDELVKYPIKGFLEFYVKTLKVELKKKIQLSIQE</sequence>
<evidence type="ECO:0000256" key="1">
    <source>
        <dbReference type="SAM" id="Coils"/>
    </source>
</evidence>
<name>A0A264W4J1_9BACL</name>
<evidence type="ECO:0000313" key="4">
    <source>
        <dbReference type="Proteomes" id="UP000217065"/>
    </source>
</evidence>
<proteinExistence type="predicted"/>
<comment type="caution">
    <text evidence="3">The sequence shown here is derived from an EMBL/GenBank/DDBJ whole genome shotgun (WGS) entry which is preliminary data.</text>
</comment>
<feature type="compositionally biased region" description="Basic and acidic residues" evidence="2">
    <location>
        <begin position="431"/>
        <end position="440"/>
    </location>
</feature>
<protein>
    <submittedName>
        <fullName evidence="3">Uncharacterized protein</fullName>
    </submittedName>
</protein>
<keyword evidence="1" id="KW-0175">Coiled coil</keyword>
<organism evidence="3 4">
    <name type="scientific">Tetzosporium hominis</name>
    <dbReference type="NCBI Taxonomy" id="2020506"/>
    <lineage>
        <taxon>Bacteria</taxon>
        <taxon>Bacillati</taxon>
        <taxon>Bacillota</taxon>
        <taxon>Bacilli</taxon>
        <taxon>Bacillales</taxon>
        <taxon>Caryophanaceae</taxon>
        <taxon>Tetzosporium</taxon>
    </lineage>
</organism>
<reference evidence="3 4" key="1">
    <citation type="submission" date="2017-07" db="EMBL/GenBank/DDBJ databases">
        <title>Tetzosporium hominis gen.nov. sp.nov.</title>
        <authorList>
            <person name="Tetz G."/>
            <person name="Tetz V."/>
        </authorList>
    </citation>
    <scope>NUCLEOTIDE SEQUENCE [LARGE SCALE GENOMIC DNA]</scope>
    <source>
        <strain evidence="3 4">VT-49</strain>
    </source>
</reference>
<feature type="compositionally biased region" description="Polar residues" evidence="2">
    <location>
        <begin position="416"/>
        <end position="430"/>
    </location>
</feature>
<dbReference type="Proteomes" id="UP000217065">
    <property type="component" value="Unassembled WGS sequence"/>
</dbReference>
<dbReference type="RefSeq" id="WP_094942531.1">
    <property type="nucleotide sequence ID" value="NZ_NOKQ01000196.1"/>
</dbReference>
<feature type="coiled-coil region" evidence="1">
    <location>
        <begin position="318"/>
        <end position="380"/>
    </location>
</feature>
<evidence type="ECO:0000313" key="3">
    <source>
        <dbReference type="EMBL" id="OZS78492.1"/>
    </source>
</evidence>
<dbReference type="EMBL" id="NOKQ01000196">
    <property type="protein sequence ID" value="OZS78492.1"/>
    <property type="molecule type" value="Genomic_DNA"/>
</dbReference>
<keyword evidence="4" id="KW-1185">Reference proteome</keyword>
<feature type="region of interest" description="Disordered" evidence="2">
    <location>
        <begin position="415"/>
        <end position="440"/>
    </location>
</feature>